<feature type="compositionally biased region" description="Pro residues" evidence="1">
    <location>
        <begin position="12"/>
        <end position="23"/>
    </location>
</feature>
<sequence length="403" mass="42482">MTLTTPDTPTTPTTPDPSTPDPPTLDSRTLEAGRPAEVGRPVAGRSGRVIRNEATTEIPVHLLFRDGPDPVPARLRPVVVGRRQGTGEQPRLPRPAAEPSRPPVPRVDPGLVERPARVLPGGTGVLAGMCGAAGCVATSWWAGVLPSAVAVGLGLPAHAGAAGAAGLGPAQWAAYTAAGAVGLLGFGGLARGRTGRAWVLGLFGRYRGTVRRTGLLWVNPLLLRRRVDVRLRHWRSEPMQAADRGGVALRVVVLVVWRVRDTARATLGVEEHERYVRECVEAALLRVSVEAPGEPDGAAGTAQAALTRLVAADAGPVGIEVFAVRPVRVEYAPEVAAAMHRRRIAALDARHRASALTSVVDSVEDTVTRLTLRGLVDLDDYERKVLVKDLTVAFCAGRGETGA</sequence>
<comment type="caution">
    <text evidence="3">The sequence shown here is derived from an EMBL/GenBank/DDBJ whole genome shotgun (WGS) entry which is preliminary data.</text>
</comment>
<dbReference type="PANTHER" id="PTHR43446:SF1">
    <property type="entry name" value="BAND 7 DOMAIN-CONTAINING PROTEIN"/>
    <property type="match status" value="1"/>
</dbReference>
<dbReference type="InterPro" id="IPR036013">
    <property type="entry name" value="Band_7/SPFH_dom_sf"/>
</dbReference>
<evidence type="ECO:0000313" key="3">
    <source>
        <dbReference type="EMBL" id="MFC5675626.1"/>
    </source>
</evidence>
<gene>
    <name evidence="3" type="ORF">ACFP2V_37920</name>
</gene>
<name>A0ABW0Y3F9_9ACTN</name>
<dbReference type="InterPro" id="IPR001107">
    <property type="entry name" value="Band_7"/>
</dbReference>
<accession>A0ABW0Y3F9</accession>
<protein>
    <submittedName>
        <fullName evidence="3">SPFH domain-containing protein</fullName>
    </submittedName>
</protein>
<dbReference type="EMBL" id="JBHSPC010000167">
    <property type="protein sequence ID" value="MFC5675626.1"/>
    <property type="molecule type" value="Genomic_DNA"/>
</dbReference>
<dbReference type="RefSeq" id="WP_381221068.1">
    <property type="nucleotide sequence ID" value="NZ_JBHSPC010000167.1"/>
</dbReference>
<evidence type="ECO:0000256" key="1">
    <source>
        <dbReference type="SAM" id="MobiDB-lite"/>
    </source>
</evidence>
<organism evidence="3 4">
    <name type="scientific">Streptomyces incanus</name>
    <dbReference type="NCBI Taxonomy" id="887453"/>
    <lineage>
        <taxon>Bacteria</taxon>
        <taxon>Bacillati</taxon>
        <taxon>Actinomycetota</taxon>
        <taxon>Actinomycetes</taxon>
        <taxon>Kitasatosporales</taxon>
        <taxon>Streptomycetaceae</taxon>
        <taxon>Streptomyces</taxon>
    </lineage>
</organism>
<dbReference type="SUPFAM" id="SSF117892">
    <property type="entry name" value="Band 7/SPFH domain"/>
    <property type="match status" value="1"/>
</dbReference>
<evidence type="ECO:0000259" key="2">
    <source>
        <dbReference type="Pfam" id="PF01145"/>
    </source>
</evidence>
<proteinExistence type="predicted"/>
<keyword evidence="4" id="KW-1185">Reference proteome</keyword>
<dbReference type="Pfam" id="PF01145">
    <property type="entry name" value="Band_7"/>
    <property type="match status" value="1"/>
</dbReference>
<dbReference type="Gene3D" id="3.30.479.30">
    <property type="entry name" value="Band 7 domain"/>
    <property type="match status" value="1"/>
</dbReference>
<reference evidence="4" key="1">
    <citation type="journal article" date="2019" name="Int. J. Syst. Evol. Microbiol.">
        <title>The Global Catalogue of Microorganisms (GCM) 10K type strain sequencing project: providing services to taxonomists for standard genome sequencing and annotation.</title>
        <authorList>
            <consortium name="The Broad Institute Genomics Platform"/>
            <consortium name="The Broad Institute Genome Sequencing Center for Infectious Disease"/>
            <person name="Wu L."/>
            <person name="Ma J."/>
        </authorList>
    </citation>
    <scope>NUCLEOTIDE SEQUENCE [LARGE SCALE GENOMIC DNA]</scope>
    <source>
        <strain evidence="4">JCM 13852</strain>
    </source>
</reference>
<feature type="region of interest" description="Disordered" evidence="1">
    <location>
        <begin position="80"/>
        <end position="111"/>
    </location>
</feature>
<dbReference type="PANTHER" id="PTHR43446">
    <property type="entry name" value="MEMBRANE PROTEIN-RELATED"/>
    <property type="match status" value="1"/>
</dbReference>
<feature type="compositionally biased region" description="Low complexity" evidence="1">
    <location>
        <begin position="1"/>
        <end position="11"/>
    </location>
</feature>
<feature type="domain" description="Band 7" evidence="2">
    <location>
        <begin position="193"/>
        <end position="349"/>
    </location>
</feature>
<evidence type="ECO:0000313" key="4">
    <source>
        <dbReference type="Proteomes" id="UP001596183"/>
    </source>
</evidence>
<dbReference type="Proteomes" id="UP001596183">
    <property type="component" value="Unassembled WGS sequence"/>
</dbReference>
<feature type="region of interest" description="Disordered" evidence="1">
    <location>
        <begin position="1"/>
        <end position="50"/>
    </location>
</feature>